<dbReference type="Proteomes" id="UP000598426">
    <property type="component" value="Unassembled WGS sequence"/>
</dbReference>
<accession>A0ABR8NLY8</accession>
<evidence type="ECO:0000313" key="1">
    <source>
        <dbReference type="EMBL" id="MBD3941690.1"/>
    </source>
</evidence>
<evidence type="ECO:0008006" key="3">
    <source>
        <dbReference type="Google" id="ProtNLM"/>
    </source>
</evidence>
<comment type="caution">
    <text evidence="1">The sequence shown here is derived from an EMBL/GenBank/DDBJ whole genome shotgun (WGS) entry which is preliminary data.</text>
</comment>
<gene>
    <name evidence="1" type="ORF">IF188_08285</name>
</gene>
<dbReference type="RefSeq" id="WP_191171303.1">
    <property type="nucleotide sequence ID" value="NZ_JACXZS010000004.1"/>
</dbReference>
<keyword evidence="2" id="KW-1185">Reference proteome</keyword>
<dbReference type="EMBL" id="JACXZS010000004">
    <property type="protein sequence ID" value="MBD3941690.1"/>
    <property type="molecule type" value="Genomic_DNA"/>
</dbReference>
<protein>
    <recommendedName>
        <fullName evidence="3">DUF222 domain-containing protein</fullName>
    </recommendedName>
</protein>
<organism evidence="1 2">
    <name type="scientific">Microbacterium helvum</name>
    <dbReference type="NCBI Taxonomy" id="2773713"/>
    <lineage>
        <taxon>Bacteria</taxon>
        <taxon>Bacillati</taxon>
        <taxon>Actinomycetota</taxon>
        <taxon>Actinomycetes</taxon>
        <taxon>Micrococcales</taxon>
        <taxon>Microbacteriaceae</taxon>
        <taxon>Microbacterium</taxon>
    </lineage>
</organism>
<reference evidence="1 2" key="1">
    <citation type="submission" date="2020-09" db="EMBL/GenBank/DDBJ databases">
        <title>Isolation and identification of active actinomycetes.</title>
        <authorList>
            <person name="Li X."/>
        </authorList>
    </citation>
    <scope>NUCLEOTIDE SEQUENCE [LARGE SCALE GENOMIC DNA]</scope>
    <source>
        <strain evidence="1 2">NEAU-LLC</strain>
    </source>
</reference>
<evidence type="ECO:0000313" key="2">
    <source>
        <dbReference type="Proteomes" id="UP000598426"/>
    </source>
</evidence>
<sequence length="225" mass="24546">MPANEETPTRTPGPSINVVSLARDIALAAAADAERDREDEALHAREAELFPDLDHDGCVDVRSLCARQRRERDAAHLRGQTVVEYRLASVLAWRARVERVGGALDANLVSYTRALAADMARWVEPTFDQIDEVLAGMPELVVDSASLPTVDEGSRETARALVRAGETVAKAPLRKQGELLAWAARKAGTAAIRAGWNRDDVIDALLRFAPQLDEAYARRTIGDAL</sequence>
<name>A0ABR8NLY8_9MICO</name>
<proteinExistence type="predicted"/>